<sequence length="400" mass="45230">MASLPAEIVEQFICHLNEDPDRLKTLLSCSLVSQTWCAITRPFLYSRLALDFDENRTSLADVISASSHLRTYVHHLLITSAAPIVSALGDLPSLRSLQIRSSRGQSLTVNREFARNLWSLLSSRHLTSLELSDLDTFPARIFYHCLALQNLAIRHVTFEFPTSNSDQNEELVTSQLKERPVLKSLILSTQYREGSDTLHWLLGPLSPFDFSQLETFIGLDRCDLDRSYEAHCTFISHVAHSLKTVLIDPPTSSLTEDIQDPLGALEPKNLQKISSITVSVIQEPGDALSTLPFLIALLSGLPNPETLHEITLLCDLYEHAFRGFDFHSQGWKELDSLLLGFPNLKRVHLKCYDESDDQIAATLVSWFYDQLPRLVSRDILVIDYFPDLTYTKSMQQQLMG</sequence>
<name>A0ACD3A580_9AGAR</name>
<dbReference type="Proteomes" id="UP000308600">
    <property type="component" value="Unassembled WGS sequence"/>
</dbReference>
<evidence type="ECO:0000313" key="1">
    <source>
        <dbReference type="EMBL" id="TFK60880.1"/>
    </source>
</evidence>
<reference evidence="1 2" key="1">
    <citation type="journal article" date="2019" name="Nat. Ecol. Evol.">
        <title>Megaphylogeny resolves global patterns of mushroom evolution.</title>
        <authorList>
            <person name="Varga T."/>
            <person name="Krizsan K."/>
            <person name="Foldi C."/>
            <person name="Dima B."/>
            <person name="Sanchez-Garcia M."/>
            <person name="Sanchez-Ramirez S."/>
            <person name="Szollosi G.J."/>
            <person name="Szarkandi J.G."/>
            <person name="Papp V."/>
            <person name="Albert L."/>
            <person name="Andreopoulos W."/>
            <person name="Angelini C."/>
            <person name="Antonin V."/>
            <person name="Barry K.W."/>
            <person name="Bougher N.L."/>
            <person name="Buchanan P."/>
            <person name="Buyck B."/>
            <person name="Bense V."/>
            <person name="Catcheside P."/>
            <person name="Chovatia M."/>
            <person name="Cooper J."/>
            <person name="Damon W."/>
            <person name="Desjardin D."/>
            <person name="Finy P."/>
            <person name="Geml J."/>
            <person name="Haridas S."/>
            <person name="Hughes K."/>
            <person name="Justo A."/>
            <person name="Karasinski D."/>
            <person name="Kautmanova I."/>
            <person name="Kiss B."/>
            <person name="Kocsube S."/>
            <person name="Kotiranta H."/>
            <person name="LaButti K.M."/>
            <person name="Lechner B.E."/>
            <person name="Liimatainen K."/>
            <person name="Lipzen A."/>
            <person name="Lukacs Z."/>
            <person name="Mihaltcheva S."/>
            <person name="Morgado L.N."/>
            <person name="Niskanen T."/>
            <person name="Noordeloos M.E."/>
            <person name="Ohm R.A."/>
            <person name="Ortiz-Santana B."/>
            <person name="Ovrebo C."/>
            <person name="Racz N."/>
            <person name="Riley R."/>
            <person name="Savchenko A."/>
            <person name="Shiryaev A."/>
            <person name="Soop K."/>
            <person name="Spirin V."/>
            <person name="Szebenyi C."/>
            <person name="Tomsovsky M."/>
            <person name="Tulloss R.E."/>
            <person name="Uehling J."/>
            <person name="Grigoriev I.V."/>
            <person name="Vagvolgyi C."/>
            <person name="Papp T."/>
            <person name="Martin F.M."/>
            <person name="Miettinen O."/>
            <person name="Hibbett D.S."/>
            <person name="Nagy L.G."/>
        </authorList>
    </citation>
    <scope>NUCLEOTIDE SEQUENCE [LARGE SCALE GENOMIC DNA]</scope>
    <source>
        <strain evidence="1 2">NL-1719</strain>
    </source>
</reference>
<proteinExistence type="predicted"/>
<dbReference type="EMBL" id="ML208721">
    <property type="protein sequence ID" value="TFK60880.1"/>
    <property type="molecule type" value="Genomic_DNA"/>
</dbReference>
<organism evidence="1 2">
    <name type="scientific">Pluteus cervinus</name>
    <dbReference type="NCBI Taxonomy" id="181527"/>
    <lineage>
        <taxon>Eukaryota</taxon>
        <taxon>Fungi</taxon>
        <taxon>Dikarya</taxon>
        <taxon>Basidiomycota</taxon>
        <taxon>Agaricomycotina</taxon>
        <taxon>Agaricomycetes</taxon>
        <taxon>Agaricomycetidae</taxon>
        <taxon>Agaricales</taxon>
        <taxon>Pluteineae</taxon>
        <taxon>Pluteaceae</taxon>
        <taxon>Pluteus</taxon>
    </lineage>
</organism>
<gene>
    <name evidence="1" type="ORF">BDN72DRAFT_850193</name>
</gene>
<accession>A0ACD3A580</accession>
<keyword evidence="2" id="KW-1185">Reference proteome</keyword>
<protein>
    <submittedName>
        <fullName evidence="1">Uncharacterized protein</fullName>
    </submittedName>
</protein>
<evidence type="ECO:0000313" key="2">
    <source>
        <dbReference type="Proteomes" id="UP000308600"/>
    </source>
</evidence>